<dbReference type="InterPro" id="IPR045249">
    <property type="entry name" value="HARBI1-like"/>
</dbReference>
<dbReference type="EMBL" id="JAHUZN010000005">
    <property type="protein sequence ID" value="KAG8492871.1"/>
    <property type="molecule type" value="Genomic_DNA"/>
</dbReference>
<dbReference type="PANTHER" id="PTHR22930">
    <property type="match status" value="1"/>
</dbReference>
<comment type="caution">
    <text evidence="2">The sequence shown here is derived from an EMBL/GenBank/DDBJ whole genome shotgun (WGS) entry which is preliminary data.</text>
</comment>
<dbReference type="PANTHER" id="PTHR22930:SF293">
    <property type="entry name" value="PROTEIN ALP1-LIKE"/>
    <property type="match status" value="1"/>
</dbReference>
<dbReference type="Proteomes" id="UP000701853">
    <property type="component" value="Chromosome 5"/>
</dbReference>
<feature type="transmembrane region" description="Helical" evidence="1">
    <location>
        <begin position="20"/>
        <end position="43"/>
    </location>
</feature>
<accession>A0A8J5Z6Z5</accession>
<evidence type="ECO:0000313" key="3">
    <source>
        <dbReference type="Proteomes" id="UP000701853"/>
    </source>
</evidence>
<evidence type="ECO:0000256" key="1">
    <source>
        <dbReference type="SAM" id="Phobius"/>
    </source>
</evidence>
<gene>
    <name evidence="2" type="ORF">CXB51_010171</name>
</gene>
<dbReference type="OrthoDB" id="1002434at2759"/>
<keyword evidence="3" id="KW-1185">Reference proteome</keyword>
<sequence>MARLPLTVQNERHKRIGLGITIWLQMCTVASWFLVALVAIHSLHTYRTRIRSYILDFYAKRDYVKILVYASDEMCIEQVRMNRTTFFKLFEMLQTLGELKSSRNMLVDESFHNVLNVFIRLQDVLFKKAELITANSTNPRWKWFKNYLGALDGTHIKIRVPIVDKPRYRTQKGDIATNMLGVCTPDMQFVYVLPGWEVLLLTDEFFDMPLVGDMD</sequence>
<dbReference type="AlphaFoldDB" id="A0A8J5Z6Z5"/>
<organism evidence="2 3">
    <name type="scientific">Gossypium anomalum</name>
    <dbReference type="NCBI Taxonomy" id="47600"/>
    <lineage>
        <taxon>Eukaryota</taxon>
        <taxon>Viridiplantae</taxon>
        <taxon>Streptophyta</taxon>
        <taxon>Embryophyta</taxon>
        <taxon>Tracheophyta</taxon>
        <taxon>Spermatophyta</taxon>
        <taxon>Magnoliopsida</taxon>
        <taxon>eudicotyledons</taxon>
        <taxon>Gunneridae</taxon>
        <taxon>Pentapetalae</taxon>
        <taxon>rosids</taxon>
        <taxon>malvids</taxon>
        <taxon>Malvales</taxon>
        <taxon>Malvaceae</taxon>
        <taxon>Malvoideae</taxon>
        <taxon>Gossypium</taxon>
    </lineage>
</organism>
<evidence type="ECO:0008006" key="4">
    <source>
        <dbReference type="Google" id="ProtNLM"/>
    </source>
</evidence>
<reference evidence="2 3" key="1">
    <citation type="journal article" date="2021" name="bioRxiv">
        <title>The Gossypium anomalum genome as a resource for cotton improvement and evolutionary analysis of hybrid incompatibility.</title>
        <authorList>
            <person name="Grover C.E."/>
            <person name="Yuan D."/>
            <person name="Arick M.A."/>
            <person name="Miller E.R."/>
            <person name="Hu G."/>
            <person name="Peterson D.G."/>
            <person name="Wendel J.F."/>
            <person name="Udall J.A."/>
        </authorList>
    </citation>
    <scope>NUCLEOTIDE SEQUENCE [LARGE SCALE GENOMIC DNA]</scope>
    <source>
        <strain evidence="2">JFW-Udall</strain>
        <tissue evidence="2">Leaf</tissue>
    </source>
</reference>
<keyword evidence="1" id="KW-0812">Transmembrane</keyword>
<keyword evidence="1" id="KW-0472">Membrane</keyword>
<keyword evidence="1" id="KW-1133">Transmembrane helix</keyword>
<name>A0A8J5Z6Z5_9ROSI</name>
<protein>
    <recommendedName>
        <fullName evidence="4">DDE Tnp4 domain-containing protein</fullName>
    </recommendedName>
</protein>
<evidence type="ECO:0000313" key="2">
    <source>
        <dbReference type="EMBL" id="KAG8492871.1"/>
    </source>
</evidence>
<proteinExistence type="predicted"/>